<accession>A0A1Z4BTV4</accession>
<dbReference type="RefSeq" id="WP_088617620.1">
    <property type="nucleotide sequence ID" value="NZ_CP022129.1"/>
</dbReference>
<dbReference type="OrthoDB" id="9812287at2"/>
<dbReference type="PANTHER" id="PTHR41317">
    <property type="entry name" value="PD-(D_E)XK NUCLEASE FAMILY TRANSPOSASE"/>
    <property type="match status" value="1"/>
</dbReference>
<organism evidence="1 2">
    <name type="scientific">Methylovulum psychrotolerans</name>
    <dbReference type="NCBI Taxonomy" id="1704499"/>
    <lineage>
        <taxon>Bacteria</taxon>
        <taxon>Pseudomonadati</taxon>
        <taxon>Pseudomonadota</taxon>
        <taxon>Gammaproteobacteria</taxon>
        <taxon>Methylococcales</taxon>
        <taxon>Methylococcaceae</taxon>
        <taxon>Methylovulum</taxon>
    </lineage>
</organism>
<sequence length="324" mass="37210">MATKYLNPYTDFGFKKLFGEEASKDLLVDFLNQLLPPQHQVAELSFKNPEKMPGTAKERKAIFDIYCKNVNGEQFIVEMQKAKVKFFKDRSLFYSTFPIKNQAQKGGWSFKLLPVYMIAILDFVYDEQEEAAKFRRDVCLKDQDGDIFYDKLHFKFLQMPLFNKQADELATHFDKWLYFLKNLENFDHIPAILNEPIFQKGFEIAELAHLRPKQFDDYQKSLLDYWEVKNVMDTSFEEGVVKGKEEGLAEGIAKGKEEGLAEGIAKGKEEGLLEGVTKGKEEGLMASKYAVAKTMLADGEPLEKIIRYTQLSAEQIAALNGTRK</sequence>
<keyword evidence="2" id="KW-1185">Reference proteome</keyword>
<dbReference type="PANTHER" id="PTHR41317:SF1">
    <property type="entry name" value="PD-(D_E)XK NUCLEASE FAMILY TRANSPOSASE"/>
    <property type="match status" value="1"/>
</dbReference>
<dbReference type="EMBL" id="CP022129">
    <property type="protein sequence ID" value="ASF44737.1"/>
    <property type="molecule type" value="Genomic_DNA"/>
</dbReference>
<dbReference type="NCBIfam" id="TIGR01784">
    <property type="entry name" value="T_den_put_tspse"/>
    <property type="match status" value="1"/>
</dbReference>
<dbReference type="AlphaFoldDB" id="A0A1Z4BTV4"/>
<reference evidence="1 2" key="1">
    <citation type="submission" date="2017-06" db="EMBL/GenBank/DDBJ databases">
        <title>Genome Sequencing of the methanotroph Methylovulum psychrotolerants str. HV10-M2 isolated from a high-altitude environment.</title>
        <authorList>
            <person name="Mateos-Rivera A."/>
        </authorList>
    </citation>
    <scope>NUCLEOTIDE SEQUENCE [LARGE SCALE GENOMIC DNA]</scope>
    <source>
        <strain evidence="1 2">HV10_M2</strain>
    </source>
</reference>
<proteinExistence type="predicted"/>
<evidence type="ECO:0008006" key="3">
    <source>
        <dbReference type="Google" id="ProtNLM"/>
    </source>
</evidence>
<protein>
    <recommendedName>
        <fullName evidence="3">Transposase</fullName>
    </recommendedName>
</protein>
<dbReference type="InterPro" id="IPR010106">
    <property type="entry name" value="RpnA"/>
</dbReference>
<evidence type="ECO:0000313" key="2">
    <source>
        <dbReference type="Proteomes" id="UP000197019"/>
    </source>
</evidence>
<name>A0A1Z4BTV4_9GAMM</name>
<dbReference type="Proteomes" id="UP000197019">
    <property type="component" value="Chromosome"/>
</dbReference>
<dbReference type="Pfam" id="PF12784">
    <property type="entry name" value="PDDEXK_2"/>
    <property type="match status" value="1"/>
</dbReference>
<dbReference type="KEGG" id="mpsy:CEK71_00900"/>
<gene>
    <name evidence="1" type="ORF">CEK71_00900</name>
</gene>
<evidence type="ECO:0000313" key="1">
    <source>
        <dbReference type="EMBL" id="ASF44737.1"/>
    </source>
</evidence>